<dbReference type="GO" id="GO:0140359">
    <property type="term" value="F:ABC-type transporter activity"/>
    <property type="evidence" value="ECO:0007669"/>
    <property type="project" value="InterPro"/>
</dbReference>
<keyword evidence="4 5" id="KW-0472">Membrane</keyword>
<dbReference type="InterPro" id="IPR052902">
    <property type="entry name" value="ABC-2_transporter"/>
</dbReference>
<protein>
    <submittedName>
        <fullName evidence="7">ABC transporter substrate-binding protein</fullName>
    </submittedName>
</protein>
<dbReference type="InterPro" id="IPR047817">
    <property type="entry name" value="ABC2_TM_bact-type"/>
</dbReference>
<dbReference type="PIRSF" id="PIRSF006648">
    <property type="entry name" value="DrrB"/>
    <property type="match status" value="1"/>
</dbReference>
<comment type="caution">
    <text evidence="7">The sequence shown here is derived from an EMBL/GenBank/DDBJ whole genome shotgun (WGS) entry which is preliminary data.</text>
</comment>
<organism evidence="7 8">
    <name type="scientific">Phormidium tenue NIES-30</name>
    <dbReference type="NCBI Taxonomy" id="549789"/>
    <lineage>
        <taxon>Bacteria</taxon>
        <taxon>Bacillati</taxon>
        <taxon>Cyanobacteriota</taxon>
        <taxon>Cyanophyceae</taxon>
        <taxon>Oscillatoriophycideae</taxon>
        <taxon>Oscillatoriales</taxon>
        <taxon>Oscillatoriaceae</taxon>
        <taxon>Phormidium</taxon>
    </lineage>
</organism>
<dbReference type="GO" id="GO:0043190">
    <property type="term" value="C:ATP-binding cassette (ABC) transporter complex"/>
    <property type="evidence" value="ECO:0007669"/>
    <property type="project" value="InterPro"/>
</dbReference>
<accession>A0A1U7J8P4</accession>
<comment type="subcellular location">
    <subcellularLocation>
        <location evidence="1">Membrane</location>
        <topology evidence="1">Multi-pass membrane protein</topology>
    </subcellularLocation>
</comment>
<dbReference type="InterPro" id="IPR000412">
    <property type="entry name" value="ABC_2_transport"/>
</dbReference>
<feature type="domain" description="ABC transmembrane type-2" evidence="6">
    <location>
        <begin position="23"/>
        <end position="250"/>
    </location>
</feature>
<dbReference type="Pfam" id="PF12698">
    <property type="entry name" value="ABC2_membrane_3"/>
    <property type="match status" value="1"/>
</dbReference>
<dbReference type="Proteomes" id="UP000185557">
    <property type="component" value="Unassembled WGS sequence"/>
</dbReference>
<evidence type="ECO:0000256" key="1">
    <source>
        <dbReference type="ARBA" id="ARBA00004141"/>
    </source>
</evidence>
<evidence type="ECO:0000256" key="5">
    <source>
        <dbReference type="SAM" id="Phobius"/>
    </source>
</evidence>
<dbReference type="EMBL" id="MRCG01000003">
    <property type="protein sequence ID" value="OKH49605.1"/>
    <property type="molecule type" value="Genomic_DNA"/>
</dbReference>
<dbReference type="AlphaFoldDB" id="A0A1U7J8P4"/>
<keyword evidence="8" id="KW-1185">Reference proteome</keyword>
<keyword evidence="3 5" id="KW-1133">Transmembrane helix</keyword>
<feature type="transmembrane region" description="Helical" evidence="5">
    <location>
        <begin position="137"/>
        <end position="158"/>
    </location>
</feature>
<evidence type="ECO:0000256" key="4">
    <source>
        <dbReference type="ARBA" id="ARBA00023136"/>
    </source>
</evidence>
<reference evidence="7 8" key="1">
    <citation type="submission" date="2016-11" db="EMBL/GenBank/DDBJ databases">
        <title>Draft Genome Sequences of Nine Cyanobacterial Strains from Diverse Habitats.</title>
        <authorList>
            <person name="Zhu T."/>
            <person name="Hou S."/>
            <person name="Lu X."/>
            <person name="Hess W.R."/>
        </authorList>
    </citation>
    <scope>NUCLEOTIDE SEQUENCE [LARGE SCALE GENOMIC DNA]</scope>
    <source>
        <strain evidence="7 8">NIES-30</strain>
    </source>
</reference>
<sequence>MKYARETLAVAQRILIELWRRRRSLVFWAIFPVILLILNSLILQERLQITLAEAYTQAAPSTLVGAALFFSGLGGSVATVVSEREQKTLKRLFLSPLSGVSYFLGICLAYGVIGLAQAALVYAIALSQGATLDGNPLANLLIVVLSIAAYVGVGFVLGTQLARRTEDVNALIAAFGIPLMILGGTFLPTAFFPDSLAQLTRYNPIYHMIEALSGVVVEGSTLADVGEHVQFLGLFAIAMVVAGWLAYRRMVQVERQL</sequence>
<evidence type="ECO:0000256" key="2">
    <source>
        <dbReference type="ARBA" id="ARBA00022692"/>
    </source>
</evidence>
<evidence type="ECO:0000313" key="7">
    <source>
        <dbReference type="EMBL" id="OKH49605.1"/>
    </source>
</evidence>
<evidence type="ECO:0000259" key="6">
    <source>
        <dbReference type="PROSITE" id="PS51012"/>
    </source>
</evidence>
<dbReference type="STRING" id="549789.NIES30_07155"/>
<dbReference type="RefSeq" id="WP_073607713.1">
    <property type="nucleotide sequence ID" value="NZ_MRCG01000003.1"/>
</dbReference>
<keyword evidence="2 5" id="KW-0812">Transmembrane</keyword>
<evidence type="ECO:0000313" key="8">
    <source>
        <dbReference type="Proteomes" id="UP000185557"/>
    </source>
</evidence>
<dbReference type="PANTHER" id="PTHR43027:SF1">
    <property type="entry name" value="DOXORUBICIN RESISTANCE ABC TRANSPORTER PERMEASE PROTEIN DRRC-RELATED"/>
    <property type="match status" value="1"/>
</dbReference>
<dbReference type="InterPro" id="IPR013525">
    <property type="entry name" value="ABC2_TM"/>
</dbReference>
<evidence type="ECO:0000256" key="3">
    <source>
        <dbReference type="ARBA" id="ARBA00022989"/>
    </source>
</evidence>
<feature type="transmembrane region" description="Helical" evidence="5">
    <location>
        <begin position="229"/>
        <end position="247"/>
    </location>
</feature>
<feature type="transmembrane region" description="Helical" evidence="5">
    <location>
        <begin position="25"/>
        <end position="43"/>
    </location>
</feature>
<dbReference type="PROSITE" id="PS51012">
    <property type="entry name" value="ABC_TM2"/>
    <property type="match status" value="1"/>
</dbReference>
<gene>
    <name evidence="7" type="ORF">NIES30_07155</name>
</gene>
<feature type="transmembrane region" description="Helical" evidence="5">
    <location>
        <begin position="170"/>
        <end position="192"/>
    </location>
</feature>
<proteinExistence type="predicted"/>
<feature type="transmembrane region" description="Helical" evidence="5">
    <location>
        <begin position="63"/>
        <end position="81"/>
    </location>
</feature>
<dbReference type="PANTHER" id="PTHR43027">
    <property type="entry name" value="DOXORUBICIN RESISTANCE ABC TRANSPORTER PERMEASE PROTEIN DRRC-RELATED"/>
    <property type="match status" value="1"/>
</dbReference>
<feature type="transmembrane region" description="Helical" evidence="5">
    <location>
        <begin position="102"/>
        <end position="125"/>
    </location>
</feature>
<dbReference type="OrthoDB" id="266913at2"/>
<name>A0A1U7J8P4_9CYAN</name>